<feature type="region of interest" description="Disordered" evidence="1">
    <location>
        <begin position="86"/>
        <end position="152"/>
    </location>
</feature>
<feature type="compositionally biased region" description="Basic and acidic residues" evidence="1">
    <location>
        <begin position="119"/>
        <end position="132"/>
    </location>
</feature>
<feature type="non-terminal residue" evidence="2">
    <location>
        <position position="152"/>
    </location>
</feature>
<evidence type="ECO:0000256" key="1">
    <source>
        <dbReference type="SAM" id="MobiDB-lite"/>
    </source>
</evidence>
<proteinExistence type="predicted"/>
<gene>
    <name evidence="2" type="primary">LOC114343743</name>
</gene>
<protein>
    <submittedName>
        <fullName evidence="2">Uncharacterized protein LOC114343743</fullName>
    </submittedName>
</protein>
<dbReference type="InParanoid" id="A0A6P7GL44"/>
<accession>A0A6P7GL44</accession>
<reference evidence="2" key="1">
    <citation type="submission" date="2025-08" db="UniProtKB">
        <authorList>
            <consortium name="RefSeq"/>
        </authorList>
    </citation>
    <scope>IDENTIFICATION</scope>
    <source>
        <tissue evidence="2">Whole insect</tissue>
    </source>
</reference>
<dbReference type="RefSeq" id="XP_028150384.1">
    <property type="nucleotide sequence ID" value="XM_028294583.1"/>
</dbReference>
<sequence>MCLPMWGACLDWLAKWKGTTEIPLKPRWNSIIRRLGVGRNCAAGLRGCLVTIMRTPGTRRNPGFISLLPACGALLGVTIHSLATRGTKMDQVGKTKNNEGKEEEQSLNHPEVMELDPVPSHKSEDELLKSSGDEQSIAQGPKKAEREKLSGA</sequence>
<organism evidence="2">
    <name type="scientific">Diabrotica virgifera virgifera</name>
    <name type="common">western corn rootworm</name>
    <dbReference type="NCBI Taxonomy" id="50390"/>
    <lineage>
        <taxon>Eukaryota</taxon>
        <taxon>Metazoa</taxon>
        <taxon>Ecdysozoa</taxon>
        <taxon>Arthropoda</taxon>
        <taxon>Hexapoda</taxon>
        <taxon>Insecta</taxon>
        <taxon>Pterygota</taxon>
        <taxon>Neoptera</taxon>
        <taxon>Endopterygota</taxon>
        <taxon>Coleoptera</taxon>
        <taxon>Polyphaga</taxon>
        <taxon>Cucujiformia</taxon>
        <taxon>Chrysomeloidea</taxon>
        <taxon>Chrysomelidae</taxon>
        <taxon>Galerucinae</taxon>
        <taxon>Diabroticina</taxon>
        <taxon>Diabroticites</taxon>
        <taxon>Diabrotica</taxon>
    </lineage>
</organism>
<evidence type="ECO:0000313" key="2">
    <source>
        <dbReference type="RefSeq" id="XP_028150384.1"/>
    </source>
</evidence>
<feature type="compositionally biased region" description="Basic and acidic residues" evidence="1">
    <location>
        <begin position="142"/>
        <end position="152"/>
    </location>
</feature>
<name>A0A6P7GL44_DIAVI</name>
<dbReference type="AlphaFoldDB" id="A0A6P7GL44"/>
<feature type="compositionally biased region" description="Basic and acidic residues" evidence="1">
    <location>
        <begin position="87"/>
        <end position="106"/>
    </location>
</feature>